<feature type="non-terminal residue" evidence="3">
    <location>
        <position position="538"/>
    </location>
</feature>
<dbReference type="AlphaFoldDB" id="A0A8H7LR66"/>
<feature type="region of interest" description="Disordered" evidence="2">
    <location>
        <begin position="90"/>
        <end position="119"/>
    </location>
</feature>
<dbReference type="EMBL" id="JACYCD010000467">
    <property type="protein sequence ID" value="KAF8693189.1"/>
    <property type="molecule type" value="Genomic_DNA"/>
</dbReference>
<sequence>MPPPSLLLTSQQHADLKALVKAYLSNTYHVSDELLHSEVTQICFPNKTLASAAWKWVTAILNSWEGSPWPKCPIKVDGPVTRGNLTRAVKDTRNMAYTPEPPNAKDNRDQPEYQGTPNRTLRLLSNGKYEGKSPEHPVNEERVLLFVEESLVTYINAEEKLPRTITNFRFVSAEDETQMVSVGLGPARDQKEPDVVLIGLVGSANLKWEMGQRLQAGLWWFDSETYYKRPVELVWMRIPVHRIETRKVDWWRNGNELVTVVWSSRGAYALQGADIPYVRRMAACFLHQNAPSYFQQTKLILYESAIHKAPKWINQNWLPDMVADYRKMMLFHPENTHEPSVPAISDNEAQRIKLEGGIASREWQIRDKREVHEYYRIFIRDQPTKPTPARLKAIEEAQTQRERLQLEIQGMSSELQGLKAQLAALLTEVVQDSPSSNNVPQPPLALGSHPGTKPTVLQTPASMDHLYFISPENAPGPSSHRAEDTAPGDRTGHTPSGQDLAGPMSQLDSSLPSPNPTAIDRITPPMEGGEFGYRIFDP</sequence>
<feature type="region of interest" description="Disordered" evidence="2">
    <location>
        <begin position="432"/>
        <end position="538"/>
    </location>
</feature>
<dbReference type="Proteomes" id="UP000602905">
    <property type="component" value="Unassembled WGS sequence"/>
</dbReference>
<proteinExistence type="predicted"/>
<keyword evidence="1" id="KW-0175">Coiled coil</keyword>
<accession>A0A8H7LR66</accession>
<name>A0A8H7LR66_9AGAM</name>
<evidence type="ECO:0000256" key="2">
    <source>
        <dbReference type="SAM" id="MobiDB-lite"/>
    </source>
</evidence>
<dbReference type="OrthoDB" id="3265881at2759"/>
<reference evidence="3" key="1">
    <citation type="submission" date="2020-09" db="EMBL/GenBank/DDBJ databases">
        <title>Comparative genome analyses of four rice-infecting Rhizoctonia solani isolates reveal extensive enrichment of homogalacturonan modification genes.</title>
        <authorList>
            <person name="Lee D.-Y."/>
            <person name="Jeon J."/>
            <person name="Kim K.-T."/>
            <person name="Cheong K."/>
            <person name="Song H."/>
            <person name="Choi G."/>
            <person name="Ko J."/>
            <person name="Opiyo S.O."/>
            <person name="Zuo S."/>
            <person name="Madhav S."/>
            <person name="Lee Y.-H."/>
            <person name="Wang G.-L."/>
        </authorList>
    </citation>
    <scope>NUCLEOTIDE SEQUENCE</scope>
    <source>
        <strain evidence="3">AG1-IA WGL</strain>
    </source>
</reference>
<comment type="caution">
    <text evidence="3">The sequence shown here is derived from an EMBL/GenBank/DDBJ whole genome shotgun (WGS) entry which is preliminary data.</text>
</comment>
<protein>
    <submittedName>
        <fullName evidence="3">Uncharacterized protein</fullName>
    </submittedName>
</protein>
<evidence type="ECO:0000256" key="1">
    <source>
        <dbReference type="SAM" id="Coils"/>
    </source>
</evidence>
<gene>
    <name evidence="3" type="ORF">RHS03_08369</name>
</gene>
<evidence type="ECO:0000313" key="4">
    <source>
        <dbReference type="Proteomes" id="UP000602905"/>
    </source>
</evidence>
<organism evidence="3 4">
    <name type="scientific">Rhizoctonia solani</name>
    <dbReference type="NCBI Taxonomy" id="456999"/>
    <lineage>
        <taxon>Eukaryota</taxon>
        <taxon>Fungi</taxon>
        <taxon>Dikarya</taxon>
        <taxon>Basidiomycota</taxon>
        <taxon>Agaricomycotina</taxon>
        <taxon>Agaricomycetes</taxon>
        <taxon>Cantharellales</taxon>
        <taxon>Ceratobasidiaceae</taxon>
        <taxon>Rhizoctonia</taxon>
    </lineage>
</organism>
<evidence type="ECO:0000313" key="3">
    <source>
        <dbReference type="EMBL" id="KAF8693189.1"/>
    </source>
</evidence>
<feature type="coiled-coil region" evidence="1">
    <location>
        <begin position="394"/>
        <end position="428"/>
    </location>
</feature>